<protein>
    <recommendedName>
        <fullName evidence="3">SIR2-like domain-containing protein</fullName>
    </recommendedName>
</protein>
<gene>
    <name evidence="1" type="ORF">ACFPN2_00840</name>
</gene>
<dbReference type="RefSeq" id="WP_380594032.1">
    <property type="nucleotide sequence ID" value="NZ_JBHSDU010000001.1"/>
</dbReference>
<keyword evidence="2" id="KW-1185">Reference proteome</keyword>
<accession>A0ABV8SJW6</accession>
<reference evidence="2" key="1">
    <citation type="journal article" date="2019" name="Int. J. Syst. Evol. Microbiol.">
        <title>The Global Catalogue of Microorganisms (GCM) 10K type strain sequencing project: providing services to taxonomists for standard genome sequencing and annotation.</title>
        <authorList>
            <consortium name="The Broad Institute Genomics Platform"/>
            <consortium name="The Broad Institute Genome Sequencing Center for Infectious Disease"/>
            <person name="Wu L."/>
            <person name="Ma J."/>
        </authorList>
    </citation>
    <scope>NUCLEOTIDE SEQUENCE [LARGE SCALE GENOMIC DNA]</scope>
    <source>
        <strain evidence="2">CGMCC 1.10759</strain>
    </source>
</reference>
<comment type="caution">
    <text evidence="1">The sequence shown here is derived from an EMBL/GenBank/DDBJ whole genome shotgun (WGS) entry which is preliminary data.</text>
</comment>
<evidence type="ECO:0008006" key="3">
    <source>
        <dbReference type="Google" id="ProtNLM"/>
    </source>
</evidence>
<evidence type="ECO:0000313" key="1">
    <source>
        <dbReference type="EMBL" id="MFC4307615.1"/>
    </source>
</evidence>
<proteinExistence type="predicted"/>
<organism evidence="1 2">
    <name type="scientific">Steroidobacter flavus</name>
    <dbReference type="NCBI Taxonomy" id="1842136"/>
    <lineage>
        <taxon>Bacteria</taxon>
        <taxon>Pseudomonadati</taxon>
        <taxon>Pseudomonadota</taxon>
        <taxon>Gammaproteobacteria</taxon>
        <taxon>Steroidobacterales</taxon>
        <taxon>Steroidobacteraceae</taxon>
        <taxon>Steroidobacter</taxon>
    </lineage>
</organism>
<evidence type="ECO:0000313" key="2">
    <source>
        <dbReference type="Proteomes" id="UP001595904"/>
    </source>
</evidence>
<dbReference type="Proteomes" id="UP001595904">
    <property type="component" value="Unassembled WGS sequence"/>
</dbReference>
<dbReference type="EMBL" id="JBHSDU010000001">
    <property type="protein sequence ID" value="MFC4307615.1"/>
    <property type="molecule type" value="Genomic_DNA"/>
</dbReference>
<name>A0ABV8SJW6_9GAMM</name>
<sequence>MRTVIVVGAGASQECGLPIGSRLTQDIGGLLNFSYDGWRRQSGDELIALAINKKTNSVPEYYQAAMDMSKAMPLAMSIDNYLDAHAGNVQIETCGKFAIVRAILQAESASKLFMGDGREMDFFQLKDTWYVAFWRLLAQNKRIDDLAVCLDNITFVIFNYDRCVEHFLFNSIQTYYRVSREKAAEILQHLKVFHPYGSVGALPWSDRSGIAYGATPSPDQLIALAERIKTFTEGTDPDSSEIGEIRAQFSDATTVLFLGFHYHPQNLELLQPPDTAAHHGLDVHYYGTGYGLSDADRDSVVDDLAKLTGIEPEAVHIAKLKCAQVFQEFSRTLLI</sequence>